<comment type="caution">
    <text evidence="1">The sequence shown here is derived from an EMBL/GenBank/DDBJ whole genome shotgun (WGS) entry which is preliminary data.</text>
</comment>
<evidence type="ECO:0000313" key="1">
    <source>
        <dbReference type="EMBL" id="GAI34865.1"/>
    </source>
</evidence>
<organism evidence="1">
    <name type="scientific">marine sediment metagenome</name>
    <dbReference type="NCBI Taxonomy" id="412755"/>
    <lineage>
        <taxon>unclassified sequences</taxon>
        <taxon>metagenomes</taxon>
        <taxon>ecological metagenomes</taxon>
    </lineage>
</organism>
<proteinExistence type="predicted"/>
<gene>
    <name evidence="1" type="ORF">S06H3_45671</name>
</gene>
<sequence length="190" mass="21815">MPDPRDLLPQPPWKGPPVPRGITGYCSPEVINVRNNIYYHGYEGRFVLRREIYFTADKSEAMGYAEYRDAYQVLAAKISPNNPFCSIGPVTAAKGLLLWKEYKTIVSSPAFHLLQRGEGYMSGQIRRRGYDAWIRLDGKLVVVYDPQILTIIATTLLLTEEEKVKYLQEWRQWYRSSLSPEAQPSTPGER</sequence>
<name>X1P772_9ZZZZ</name>
<reference evidence="1" key="1">
    <citation type="journal article" date="2014" name="Front. Microbiol.">
        <title>High frequency of phylogenetically diverse reductive dehalogenase-homologous genes in deep subseafloor sedimentary metagenomes.</title>
        <authorList>
            <person name="Kawai M."/>
            <person name="Futagami T."/>
            <person name="Toyoda A."/>
            <person name="Takaki Y."/>
            <person name="Nishi S."/>
            <person name="Hori S."/>
            <person name="Arai W."/>
            <person name="Tsubouchi T."/>
            <person name="Morono Y."/>
            <person name="Uchiyama I."/>
            <person name="Ito T."/>
            <person name="Fujiyama A."/>
            <person name="Inagaki F."/>
            <person name="Takami H."/>
        </authorList>
    </citation>
    <scope>NUCLEOTIDE SEQUENCE</scope>
    <source>
        <strain evidence="1">Expedition CK06-06</strain>
    </source>
</reference>
<dbReference type="AlphaFoldDB" id="X1P772"/>
<protein>
    <submittedName>
        <fullName evidence="1">Uncharacterized protein</fullName>
    </submittedName>
</protein>
<dbReference type="EMBL" id="BARV01028545">
    <property type="protein sequence ID" value="GAI34865.1"/>
    <property type="molecule type" value="Genomic_DNA"/>
</dbReference>
<accession>X1P772</accession>